<dbReference type="CDD" id="cd13604">
    <property type="entry name" value="PBP2_TRAP_ketoacid_lactate_like"/>
    <property type="match status" value="1"/>
</dbReference>
<dbReference type="EMBL" id="FORH01000004">
    <property type="protein sequence ID" value="SFJ53745.1"/>
    <property type="molecule type" value="Genomic_DNA"/>
</dbReference>
<evidence type="ECO:0000256" key="6">
    <source>
        <dbReference type="SAM" id="SignalP"/>
    </source>
</evidence>
<dbReference type="InterPro" id="IPR026289">
    <property type="entry name" value="SBP_TakP-like"/>
</dbReference>
<feature type="binding site" evidence="4">
    <location>
        <position position="169"/>
    </location>
    <ligand>
        <name>substrate</name>
    </ligand>
</feature>
<protein>
    <submittedName>
        <fullName evidence="7">TRAP-type mannitol/chloroaromatic compound transport system, substrate-binding protein</fullName>
    </submittedName>
</protein>
<keyword evidence="3" id="KW-0574">Periplasm</keyword>
<dbReference type="Proteomes" id="UP000199630">
    <property type="component" value="Unassembled WGS sequence"/>
</dbReference>
<keyword evidence="8" id="KW-1185">Reference proteome</keyword>
<evidence type="ECO:0000313" key="7">
    <source>
        <dbReference type="EMBL" id="SFJ53745.1"/>
    </source>
</evidence>
<dbReference type="PANTHER" id="PTHR33376:SF5">
    <property type="entry name" value="EXTRACYTOPLASMIC SOLUTE RECEPTOR PROTEIN"/>
    <property type="match status" value="1"/>
</dbReference>
<proteinExistence type="predicted"/>
<dbReference type="GO" id="GO:0031317">
    <property type="term" value="C:tripartite ATP-independent periplasmic transporter complex"/>
    <property type="evidence" value="ECO:0007669"/>
    <property type="project" value="InterPro"/>
</dbReference>
<comment type="subcellular location">
    <subcellularLocation>
        <location evidence="1">Periplasm</location>
    </subcellularLocation>
</comment>
<evidence type="ECO:0000256" key="3">
    <source>
        <dbReference type="ARBA" id="ARBA00022764"/>
    </source>
</evidence>
<feature type="chain" id="PRO_5011601098" evidence="6">
    <location>
        <begin position="24"/>
        <end position="347"/>
    </location>
</feature>
<organism evidence="7 8">
    <name type="scientific">Celeribacter neptunius</name>
    <dbReference type="NCBI Taxonomy" id="588602"/>
    <lineage>
        <taxon>Bacteria</taxon>
        <taxon>Pseudomonadati</taxon>
        <taxon>Pseudomonadota</taxon>
        <taxon>Alphaproteobacteria</taxon>
        <taxon>Rhodobacterales</taxon>
        <taxon>Roseobacteraceae</taxon>
        <taxon>Celeribacter</taxon>
    </lineage>
</organism>
<dbReference type="Gene3D" id="3.40.190.170">
    <property type="entry name" value="Bacterial extracellular solute-binding protein, family 7"/>
    <property type="match status" value="1"/>
</dbReference>
<keyword evidence="2 6" id="KW-0732">Signal</keyword>
<evidence type="ECO:0000256" key="1">
    <source>
        <dbReference type="ARBA" id="ARBA00004418"/>
    </source>
</evidence>
<name>A0A1I3S4Z0_9RHOB</name>
<dbReference type="AlphaFoldDB" id="A0A1I3S4Z0"/>
<feature type="signal peptide" evidence="6">
    <location>
        <begin position="1"/>
        <end position="23"/>
    </location>
</feature>
<evidence type="ECO:0000256" key="4">
    <source>
        <dbReference type="PIRSR" id="PIRSR039026-1"/>
    </source>
</evidence>
<dbReference type="Pfam" id="PF03480">
    <property type="entry name" value="DctP"/>
    <property type="match status" value="1"/>
</dbReference>
<sequence>MNFIKTVVAATLAAGLTAGAASADTYELQSTFGLNVPSIGPSPQNFARMVSAMTDGEVEINVHGAGDFVPPFEVFGAVSSGALDMGFDWSGYWSQQIPVANIVGSMPFGPSPEIALGWMYYGGGQEIIQKAYDPFNVHFLPCHLVIAEAGGWFNKEITSLDDFQGLNMRIAGLGGLALAKLGANTQTVPAGEIYLSLETGRLDAAEFSAPSLDVGMGFQRVAKYYYFPGWQQQSAWDSIIVNKAVWDDLGEENQTIMEDACRANIAFNLADQVNTQAPAIAQIREAGAEVRRFPDEVLVGLRKAAYEVMDEQAAKDPLFAEALESLKAYMVSVGEWPELQNFPPASE</sequence>
<gene>
    <name evidence="7" type="ORF">SAMN04487991_2335</name>
</gene>
<feature type="binding site" evidence="5">
    <location>
        <position position="207"/>
    </location>
    <ligand>
        <name>Na(+)</name>
        <dbReference type="ChEBI" id="CHEBI:29101"/>
    </ligand>
</feature>
<dbReference type="Gene3D" id="3.40.190.10">
    <property type="entry name" value="Periplasmic binding protein-like II"/>
    <property type="match status" value="1"/>
</dbReference>
<dbReference type="GO" id="GO:0055085">
    <property type="term" value="P:transmembrane transport"/>
    <property type="evidence" value="ECO:0007669"/>
    <property type="project" value="InterPro"/>
</dbReference>
<evidence type="ECO:0000256" key="2">
    <source>
        <dbReference type="ARBA" id="ARBA00022729"/>
    </source>
</evidence>
<accession>A0A1I3S4Z0</accession>
<dbReference type="PANTHER" id="PTHR33376">
    <property type="match status" value="1"/>
</dbReference>
<evidence type="ECO:0000256" key="5">
    <source>
        <dbReference type="PIRSR" id="PIRSR039026-2"/>
    </source>
</evidence>
<dbReference type="InterPro" id="IPR018389">
    <property type="entry name" value="DctP_fam"/>
</dbReference>
<dbReference type="GO" id="GO:0046872">
    <property type="term" value="F:metal ion binding"/>
    <property type="evidence" value="ECO:0007669"/>
    <property type="project" value="UniProtKB-KW"/>
</dbReference>
<dbReference type="STRING" id="588602.SAMN04487991_2335"/>
<dbReference type="InterPro" id="IPR038404">
    <property type="entry name" value="TRAP_DctP_sf"/>
</dbReference>
<evidence type="ECO:0000313" key="8">
    <source>
        <dbReference type="Proteomes" id="UP000199630"/>
    </source>
</evidence>
<feature type="binding site" evidence="4">
    <location>
        <position position="148"/>
    </location>
    <ligand>
        <name>substrate</name>
    </ligand>
</feature>
<feature type="binding site" evidence="5">
    <location>
        <position position="206"/>
    </location>
    <ligand>
        <name>substrate</name>
    </ligand>
</feature>
<dbReference type="PIRSF" id="PIRSF039026">
    <property type="entry name" value="SiaP"/>
    <property type="match status" value="1"/>
</dbReference>
<dbReference type="GO" id="GO:0042597">
    <property type="term" value="C:periplasmic space"/>
    <property type="evidence" value="ECO:0007669"/>
    <property type="project" value="UniProtKB-SubCell"/>
</dbReference>
<dbReference type="RefSeq" id="WP_090060868.1">
    <property type="nucleotide sequence ID" value="NZ_FORH01000004.1"/>
</dbReference>
<reference evidence="8" key="1">
    <citation type="submission" date="2016-10" db="EMBL/GenBank/DDBJ databases">
        <authorList>
            <person name="Varghese N."/>
            <person name="Submissions S."/>
        </authorList>
    </citation>
    <scope>NUCLEOTIDE SEQUENCE [LARGE SCALE GENOMIC DNA]</scope>
    <source>
        <strain evidence="8">DSM 26471</strain>
    </source>
</reference>
<dbReference type="OrthoDB" id="9780733at2"/>
<feature type="binding site" evidence="5">
    <location>
        <position position="232"/>
    </location>
    <ligand>
        <name>substrate</name>
    </ligand>
</feature>
<keyword evidence="5" id="KW-0479">Metal-binding</keyword>